<dbReference type="EMBL" id="LRRQ01000144">
    <property type="protein sequence ID" value="OAM88097.1"/>
    <property type="molecule type" value="Genomic_DNA"/>
</dbReference>
<evidence type="ECO:0000256" key="2">
    <source>
        <dbReference type="ARBA" id="ARBA00009348"/>
    </source>
</evidence>
<feature type="signal peptide" evidence="4">
    <location>
        <begin position="1"/>
        <end position="36"/>
    </location>
</feature>
<dbReference type="Pfam" id="PF13088">
    <property type="entry name" value="BNR_2"/>
    <property type="match status" value="1"/>
</dbReference>
<organism evidence="6 7">
    <name type="scientific">Termitidicoccus mucosus</name>
    <dbReference type="NCBI Taxonomy" id="1184151"/>
    <lineage>
        <taxon>Bacteria</taxon>
        <taxon>Pseudomonadati</taxon>
        <taxon>Verrucomicrobiota</taxon>
        <taxon>Opitutia</taxon>
        <taxon>Opitutales</taxon>
        <taxon>Opitutaceae</taxon>
        <taxon>Termitidicoccus</taxon>
    </lineage>
</organism>
<feature type="chain" id="PRO_5008088829" description="exo-alpha-sialidase" evidence="4">
    <location>
        <begin position="37"/>
        <end position="396"/>
    </location>
</feature>
<dbReference type="PANTHER" id="PTHR10628">
    <property type="entry name" value="SIALIDASE"/>
    <property type="match status" value="1"/>
</dbReference>
<comment type="caution">
    <text evidence="6">The sequence shown here is derived from an EMBL/GenBank/DDBJ whole genome shotgun (WGS) entry which is preliminary data.</text>
</comment>
<dbReference type="STRING" id="1184151.AW736_18660"/>
<dbReference type="GO" id="GO:0005737">
    <property type="term" value="C:cytoplasm"/>
    <property type="evidence" value="ECO:0007669"/>
    <property type="project" value="TreeGrafter"/>
</dbReference>
<comment type="catalytic activity">
    <reaction evidence="1">
        <text>Hydrolysis of alpha-(2-&gt;3)-, alpha-(2-&gt;6)-, alpha-(2-&gt;8)- glycosidic linkages of terminal sialic acid residues in oligosaccharides, glycoproteins, glycolipids, colominic acid and synthetic substrates.</text>
        <dbReference type="EC" id="3.2.1.18"/>
    </reaction>
</comment>
<dbReference type="CDD" id="cd15482">
    <property type="entry name" value="Sialidase_non-viral"/>
    <property type="match status" value="1"/>
</dbReference>
<dbReference type="InterPro" id="IPR026856">
    <property type="entry name" value="Sialidase_fam"/>
</dbReference>
<proteinExistence type="inferred from homology"/>
<evidence type="ECO:0000259" key="5">
    <source>
        <dbReference type="Pfam" id="PF13088"/>
    </source>
</evidence>
<dbReference type="GO" id="GO:0006689">
    <property type="term" value="P:ganglioside catabolic process"/>
    <property type="evidence" value="ECO:0007669"/>
    <property type="project" value="TreeGrafter"/>
</dbReference>
<evidence type="ECO:0000256" key="1">
    <source>
        <dbReference type="ARBA" id="ARBA00000427"/>
    </source>
</evidence>
<reference evidence="6 7" key="1">
    <citation type="submission" date="2016-01" db="EMBL/GenBank/DDBJ databases">
        <title>High potential of lignocellulose degradation of a new Verrucomicrobia species.</title>
        <authorList>
            <person name="Wang Y."/>
            <person name="Shi Y."/>
            <person name="Qiu Z."/>
            <person name="Liu S."/>
            <person name="Yang H."/>
        </authorList>
    </citation>
    <scope>NUCLEOTIDE SEQUENCE [LARGE SCALE GENOMIC DNA]</scope>
    <source>
        <strain evidence="6 7">TSB47</strain>
    </source>
</reference>
<protein>
    <recommendedName>
        <fullName evidence="3">exo-alpha-sialidase</fullName>
        <ecNumber evidence="3">3.2.1.18</ecNumber>
    </recommendedName>
</protein>
<dbReference type="Proteomes" id="UP000078486">
    <property type="component" value="Unassembled WGS sequence"/>
</dbReference>
<dbReference type="OrthoDB" id="7294637at2"/>
<keyword evidence="4" id="KW-0732">Signal</keyword>
<dbReference type="InterPro" id="IPR036278">
    <property type="entry name" value="Sialidase_sf"/>
</dbReference>
<evidence type="ECO:0000313" key="7">
    <source>
        <dbReference type="Proteomes" id="UP000078486"/>
    </source>
</evidence>
<accession>A0A178IG13</accession>
<dbReference type="SUPFAM" id="SSF50939">
    <property type="entry name" value="Sialidases"/>
    <property type="match status" value="1"/>
</dbReference>
<dbReference type="GO" id="GO:0004308">
    <property type="term" value="F:exo-alpha-sialidase activity"/>
    <property type="evidence" value="ECO:0007669"/>
    <property type="project" value="UniProtKB-EC"/>
</dbReference>
<evidence type="ECO:0000256" key="3">
    <source>
        <dbReference type="ARBA" id="ARBA00012733"/>
    </source>
</evidence>
<dbReference type="GO" id="GO:0009313">
    <property type="term" value="P:oligosaccharide catabolic process"/>
    <property type="evidence" value="ECO:0007669"/>
    <property type="project" value="TreeGrafter"/>
</dbReference>
<dbReference type="EC" id="3.2.1.18" evidence="3"/>
<evidence type="ECO:0000256" key="4">
    <source>
        <dbReference type="SAM" id="SignalP"/>
    </source>
</evidence>
<gene>
    <name evidence="6" type="ORF">AW736_18660</name>
</gene>
<dbReference type="Gene3D" id="2.120.10.10">
    <property type="match status" value="1"/>
</dbReference>
<sequence>MFSSLLPIPTGRLRVCSCISALALLPSFFFQPIASAAVGQHVVYKSGTEGYHTFRIPSIVKAPNGDLLAFCEGRKNSRSDRGDIDILLRRSRDGGRTWGGIQVVWDDGENTCGNPCAVVDEKTGTIWLLLSHNIGTDREKEILAGTSAGTRTVWVSHSTDHGGSWSEPEEITAATKAADWGWYATGPGVGVQIKHGSHAERLVIPCDHSFPTKAAEDDPGAGYGSHAIYSDDHGKTWKFGAPIQPHVNECQLVELFDGKGTLLMDMRSYAKRSRRAQAASSDGGATWGPVRDADALVEPVCQASILRWERGEKKAGLLLFSNPAHPQKRVNLTVKASADNGKTWTLSRVLAKGPAAYSCLVAVDDDTAGCLYEGGESMAYERIIFARIPAADLLAR</sequence>
<comment type="similarity">
    <text evidence="2">Belongs to the glycosyl hydrolase 33 family.</text>
</comment>
<name>A0A178IG13_9BACT</name>
<dbReference type="AlphaFoldDB" id="A0A178IG13"/>
<evidence type="ECO:0000313" key="6">
    <source>
        <dbReference type="EMBL" id="OAM88097.1"/>
    </source>
</evidence>
<dbReference type="InterPro" id="IPR011040">
    <property type="entry name" value="Sialidase"/>
</dbReference>
<feature type="domain" description="Sialidase" evidence="5">
    <location>
        <begin position="65"/>
        <end position="365"/>
    </location>
</feature>
<dbReference type="GO" id="GO:0016020">
    <property type="term" value="C:membrane"/>
    <property type="evidence" value="ECO:0007669"/>
    <property type="project" value="TreeGrafter"/>
</dbReference>
<dbReference type="PANTHER" id="PTHR10628:SF30">
    <property type="entry name" value="EXO-ALPHA-SIALIDASE"/>
    <property type="match status" value="1"/>
</dbReference>
<keyword evidence="7" id="KW-1185">Reference proteome</keyword>